<gene>
    <name evidence="1" type="ORF">GWI33_011696</name>
</gene>
<keyword evidence="2" id="KW-1185">Reference proteome</keyword>
<sequence>MPIIIEGVSQANWKNKRTRAILVQSEIALTDRNVTEFLKPSACSLEKLLRPVGPSVSNGYPKIFPSREINHKMFRSIIP</sequence>
<name>A0A834MD09_RHYFE</name>
<proteinExistence type="predicted"/>
<comment type="caution">
    <text evidence="1">The sequence shown here is derived from an EMBL/GenBank/DDBJ whole genome shotgun (WGS) entry which is preliminary data.</text>
</comment>
<dbReference type="EMBL" id="JAACXV010010317">
    <property type="protein sequence ID" value="KAF7275460.1"/>
    <property type="molecule type" value="Genomic_DNA"/>
</dbReference>
<organism evidence="1 2">
    <name type="scientific">Rhynchophorus ferrugineus</name>
    <name type="common">Red palm weevil</name>
    <name type="synonym">Curculio ferrugineus</name>
    <dbReference type="NCBI Taxonomy" id="354439"/>
    <lineage>
        <taxon>Eukaryota</taxon>
        <taxon>Metazoa</taxon>
        <taxon>Ecdysozoa</taxon>
        <taxon>Arthropoda</taxon>
        <taxon>Hexapoda</taxon>
        <taxon>Insecta</taxon>
        <taxon>Pterygota</taxon>
        <taxon>Neoptera</taxon>
        <taxon>Endopterygota</taxon>
        <taxon>Coleoptera</taxon>
        <taxon>Polyphaga</taxon>
        <taxon>Cucujiformia</taxon>
        <taxon>Curculionidae</taxon>
        <taxon>Dryophthorinae</taxon>
        <taxon>Rhynchophorus</taxon>
    </lineage>
</organism>
<protein>
    <submittedName>
        <fullName evidence="1">Uncharacterized protein</fullName>
    </submittedName>
</protein>
<dbReference type="Proteomes" id="UP000625711">
    <property type="component" value="Unassembled WGS sequence"/>
</dbReference>
<feature type="non-terminal residue" evidence="1">
    <location>
        <position position="79"/>
    </location>
</feature>
<dbReference type="AlphaFoldDB" id="A0A834MD09"/>
<reference evidence="1" key="1">
    <citation type="submission" date="2020-08" db="EMBL/GenBank/DDBJ databases">
        <title>Genome sequencing and assembly of the red palm weevil Rhynchophorus ferrugineus.</title>
        <authorList>
            <person name="Dias G.B."/>
            <person name="Bergman C.M."/>
            <person name="Manee M."/>
        </authorList>
    </citation>
    <scope>NUCLEOTIDE SEQUENCE</scope>
    <source>
        <strain evidence="1">AA-2017</strain>
        <tissue evidence="1">Whole larva</tissue>
    </source>
</reference>
<evidence type="ECO:0000313" key="1">
    <source>
        <dbReference type="EMBL" id="KAF7275460.1"/>
    </source>
</evidence>
<evidence type="ECO:0000313" key="2">
    <source>
        <dbReference type="Proteomes" id="UP000625711"/>
    </source>
</evidence>
<accession>A0A834MD09</accession>